<dbReference type="AlphaFoldDB" id="A0A7R7EI01"/>
<accession>A0A7R7EI01</accession>
<dbReference type="InterPro" id="IPR049739">
    <property type="entry name" value="YraL-like"/>
</dbReference>
<dbReference type="SUPFAM" id="SSF46689">
    <property type="entry name" value="Homeodomain-like"/>
    <property type="match status" value="1"/>
</dbReference>
<organism evidence="1 2">
    <name type="scientific">Anaeromicropila herbilytica</name>
    <dbReference type="NCBI Taxonomy" id="2785025"/>
    <lineage>
        <taxon>Bacteria</taxon>
        <taxon>Bacillati</taxon>
        <taxon>Bacillota</taxon>
        <taxon>Clostridia</taxon>
        <taxon>Lachnospirales</taxon>
        <taxon>Lachnospiraceae</taxon>
        <taxon>Anaeromicropila</taxon>
    </lineage>
</organism>
<sequence length="85" mass="9903">MKYINAADVLPEELLKQVQAYVKGDLLYVPNDNEQKRWGEKSGSRTYYIKRNIEMKKRYKDGTSISEISDSYGLAFDTVKKILYS</sequence>
<proteinExistence type="predicted"/>
<protein>
    <recommendedName>
        <fullName evidence="3">Mor transcription activator domain-containing protein</fullName>
    </recommendedName>
</protein>
<evidence type="ECO:0000313" key="1">
    <source>
        <dbReference type="EMBL" id="BCN29041.1"/>
    </source>
</evidence>
<dbReference type="KEGG" id="ahb:bsdtb5_03360"/>
<gene>
    <name evidence="1" type="ORF">bsdtb5_03360</name>
</gene>
<dbReference type="NCBIfam" id="NF040785">
    <property type="entry name" value="CD3324_fam"/>
    <property type="match status" value="1"/>
</dbReference>
<evidence type="ECO:0008006" key="3">
    <source>
        <dbReference type="Google" id="ProtNLM"/>
    </source>
</evidence>
<keyword evidence="2" id="KW-1185">Reference proteome</keyword>
<dbReference type="RefSeq" id="WP_271714340.1">
    <property type="nucleotide sequence ID" value="NZ_AP024169.1"/>
</dbReference>
<reference evidence="1 2" key="1">
    <citation type="submission" date="2020-11" db="EMBL/GenBank/DDBJ databases">
        <title>Draft genome sequencing of a Lachnospiraceae strain isolated from anoxic soil subjected to BSD treatment.</title>
        <authorList>
            <person name="Uek A."/>
            <person name="Tonouchi A."/>
        </authorList>
    </citation>
    <scope>NUCLEOTIDE SEQUENCE [LARGE SCALE GENOMIC DNA]</scope>
    <source>
        <strain evidence="1 2">TB5</strain>
    </source>
</reference>
<name>A0A7R7EI01_9FIRM</name>
<evidence type="ECO:0000313" key="2">
    <source>
        <dbReference type="Proteomes" id="UP000595897"/>
    </source>
</evidence>
<dbReference type="EMBL" id="AP024169">
    <property type="protein sequence ID" value="BCN29041.1"/>
    <property type="molecule type" value="Genomic_DNA"/>
</dbReference>
<dbReference type="Proteomes" id="UP000595897">
    <property type="component" value="Chromosome"/>
</dbReference>
<dbReference type="InterPro" id="IPR009057">
    <property type="entry name" value="Homeodomain-like_sf"/>
</dbReference>